<accession>A0A2V2VL15</accession>
<comment type="caution">
    <text evidence="2">The sequence shown here is derived from an EMBL/GenBank/DDBJ whole genome shotgun (WGS) entry which is preliminary data.</text>
</comment>
<dbReference type="VEuPathDB" id="TriTrypDB:TcG_00207"/>
<evidence type="ECO:0000256" key="1">
    <source>
        <dbReference type="SAM" id="MobiDB-lite"/>
    </source>
</evidence>
<feature type="compositionally biased region" description="Polar residues" evidence="1">
    <location>
        <begin position="75"/>
        <end position="86"/>
    </location>
</feature>
<organism evidence="2 3">
    <name type="scientific">Trypanosoma cruzi</name>
    <dbReference type="NCBI Taxonomy" id="5693"/>
    <lineage>
        <taxon>Eukaryota</taxon>
        <taxon>Discoba</taxon>
        <taxon>Euglenozoa</taxon>
        <taxon>Kinetoplastea</taxon>
        <taxon>Metakinetoplastina</taxon>
        <taxon>Trypanosomatida</taxon>
        <taxon>Trypanosomatidae</taxon>
        <taxon>Trypanosoma</taxon>
        <taxon>Schizotrypanum</taxon>
    </lineage>
</organism>
<proteinExistence type="predicted"/>
<dbReference type="VEuPathDB" id="TriTrypDB:TcCLB.511717.174"/>
<evidence type="ECO:0008006" key="4">
    <source>
        <dbReference type="Google" id="ProtNLM"/>
    </source>
</evidence>
<dbReference type="VEuPathDB" id="TriTrypDB:TCSYLVIO_004154"/>
<dbReference type="VEuPathDB" id="TriTrypDB:Tc_MARK_2900"/>
<dbReference type="VEuPathDB" id="TriTrypDB:BCY84_18345"/>
<dbReference type="VEuPathDB" id="TriTrypDB:TcCLB.506223.84"/>
<dbReference type="VEuPathDB" id="TriTrypDB:TcBrA4_0103800"/>
<feature type="region of interest" description="Disordered" evidence="1">
    <location>
        <begin position="110"/>
        <end position="134"/>
    </location>
</feature>
<name>A0A2V2VL15_TRYCR</name>
<feature type="compositionally biased region" description="Basic and acidic residues" evidence="1">
    <location>
        <begin position="110"/>
        <end position="121"/>
    </location>
</feature>
<evidence type="ECO:0000313" key="2">
    <source>
        <dbReference type="EMBL" id="PWU97020.1"/>
    </source>
</evidence>
<evidence type="ECO:0000313" key="3">
    <source>
        <dbReference type="Proteomes" id="UP000246121"/>
    </source>
</evidence>
<dbReference type="Proteomes" id="UP000246121">
    <property type="component" value="Unassembled WGS sequence"/>
</dbReference>
<protein>
    <recommendedName>
        <fullName evidence="4">Doublecortin domain-containing protein</fullName>
    </recommendedName>
</protein>
<sequence length="347" mass="38669">MTEAAGTSPATIRQPQRLRDSFDGNFCLSDLDEGCEWQEWKRVGEKSERMDGDLMERHKACWPESGKRKTRVPLDSTQIPSAASENTVATHEQLLYDANCSNSGDRGFRGEEYSRRNHSEPVARGPHVWKGPRSDILDLDSESRDDVDAHSFKVTDGGPRTTNSKAVFSRPLFEDFSSAKESCHTSKCCDYSDGPHCYSTGPSGKVNSARSRVPGISSTRLKAKPRNLTASPVQPKSFWINVWPCFGTFTSFVCKPTRILVHSSYCYMVHVTEKAGTLMGCRPAPSVLYEPDGRSVRSLAQLLPEQHYLLFPSGGFYRKEAVPAALLEEFVRAAKMALQLHSQHCGR</sequence>
<dbReference type="VEuPathDB" id="TriTrypDB:C3747_12g442"/>
<reference evidence="2 3" key="1">
    <citation type="journal article" date="2018" name="Microb. Genom.">
        <title>Expanding an expanded genome: long-read sequencing of Trypanosoma cruzi.</title>
        <authorList>
            <person name="Berna L."/>
            <person name="Rodriguez M."/>
            <person name="Chiribao M.L."/>
            <person name="Parodi-Talice A."/>
            <person name="Pita S."/>
            <person name="Rijo G."/>
            <person name="Alvarez-Valin F."/>
            <person name="Robello C."/>
        </authorList>
    </citation>
    <scope>NUCLEOTIDE SEQUENCE [LARGE SCALE GENOMIC DNA]</scope>
    <source>
        <strain evidence="2 3">Dm28c</strain>
    </source>
</reference>
<dbReference type="EMBL" id="PRFA01000017">
    <property type="protein sequence ID" value="PWU97020.1"/>
    <property type="molecule type" value="Genomic_DNA"/>
</dbReference>
<dbReference type="VEuPathDB" id="TriTrypDB:TCDM_05052"/>
<gene>
    <name evidence="2" type="ORF">C4B63_17g273</name>
</gene>
<dbReference type="AlphaFoldDB" id="A0A2V2VL15"/>
<dbReference type="VEuPathDB" id="TriTrypDB:TcCL_NonESM00996"/>
<dbReference type="VEuPathDB" id="TriTrypDB:ECC02_003698"/>
<dbReference type="VEuPathDB" id="TriTrypDB:TcYC6_0052730"/>
<feature type="region of interest" description="Disordered" evidence="1">
    <location>
        <begin position="62"/>
        <end position="86"/>
    </location>
</feature>
<dbReference type="VEuPathDB" id="TriTrypDB:C4B63_17g273"/>